<feature type="compositionally biased region" description="Low complexity" evidence="1">
    <location>
        <begin position="24"/>
        <end position="36"/>
    </location>
</feature>
<gene>
    <name evidence="2" type="ORF">Plec18167_003299</name>
</gene>
<evidence type="ECO:0000256" key="1">
    <source>
        <dbReference type="SAM" id="MobiDB-lite"/>
    </source>
</evidence>
<keyword evidence="3" id="KW-1185">Reference proteome</keyword>
<organism evidence="2 3">
    <name type="scientific">Paecilomyces lecythidis</name>
    <dbReference type="NCBI Taxonomy" id="3004212"/>
    <lineage>
        <taxon>Eukaryota</taxon>
        <taxon>Fungi</taxon>
        <taxon>Dikarya</taxon>
        <taxon>Ascomycota</taxon>
        <taxon>Pezizomycotina</taxon>
        <taxon>Eurotiomycetes</taxon>
        <taxon>Eurotiomycetidae</taxon>
        <taxon>Eurotiales</taxon>
        <taxon>Thermoascaceae</taxon>
        <taxon>Paecilomyces</taxon>
    </lineage>
</organism>
<dbReference type="Proteomes" id="UP001583193">
    <property type="component" value="Unassembled WGS sequence"/>
</dbReference>
<reference evidence="2 3" key="1">
    <citation type="journal article" date="2024" name="IMA Fungus">
        <title>IMA Genome - F19 : A genome assembly and annotation guide to empower mycologists, including annotated draft genome sequences of Ceratocystis pirilliformis, Diaporthe australafricana, Fusarium ophioides, Paecilomyces lecythidis, and Sporothrix stenoceras.</title>
        <authorList>
            <person name="Aylward J."/>
            <person name="Wilson A.M."/>
            <person name="Visagie C.M."/>
            <person name="Spraker J."/>
            <person name="Barnes I."/>
            <person name="Buitendag C."/>
            <person name="Ceriani C."/>
            <person name="Del Mar Angel L."/>
            <person name="du Plessis D."/>
            <person name="Fuchs T."/>
            <person name="Gasser K."/>
            <person name="Kramer D."/>
            <person name="Li W."/>
            <person name="Munsamy K."/>
            <person name="Piso A."/>
            <person name="Price J.L."/>
            <person name="Sonnekus B."/>
            <person name="Thomas C."/>
            <person name="van der Nest A."/>
            <person name="van Dijk A."/>
            <person name="van Heerden A."/>
            <person name="van Vuuren N."/>
            <person name="Yilmaz N."/>
            <person name="Duong T.A."/>
            <person name="van der Merwe N.A."/>
            <person name="Wingfield M.J."/>
            <person name="Wingfield B.D."/>
        </authorList>
    </citation>
    <scope>NUCLEOTIDE SEQUENCE [LARGE SCALE GENOMIC DNA]</scope>
    <source>
        <strain evidence="2 3">CMW 18167</strain>
    </source>
</reference>
<feature type="compositionally biased region" description="Low complexity" evidence="1">
    <location>
        <begin position="50"/>
        <end position="59"/>
    </location>
</feature>
<evidence type="ECO:0000313" key="3">
    <source>
        <dbReference type="Proteomes" id="UP001583193"/>
    </source>
</evidence>
<dbReference type="EMBL" id="JAVDPF010000007">
    <property type="protein sequence ID" value="KAL1881700.1"/>
    <property type="molecule type" value="Genomic_DNA"/>
</dbReference>
<feature type="compositionally biased region" description="Basic and acidic residues" evidence="1">
    <location>
        <begin position="11"/>
        <end position="21"/>
    </location>
</feature>
<sequence>MGTRRSRKGTSRNEDRKKEQSKNLAQPSAAQKAASSKLKKERKKQRNKKLTQPSPAQKKPPSKSKRERKQALQKASKPISVNPITPNATPSDGGYNGVPSAAVGEVFSLALEFRRMKPTADVIIRVTKTELDKEIVSSLIEAALRLLPPATTPQGIKEQQEISRRKRELSQKAEDEFLNNLRKKGFLFLTEKEQRNGKEAEEEKGEKKRKKKKKQQMSAPTPDVRFKTSVNISGHTCLWLEYKNFFGFRKNPFVARNNRKQLTRYTTEIGPGAVVYRLGYETGHLNIEGVRVFRESDLLERLQ</sequence>
<feature type="compositionally biased region" description="Basic residues" evidence="1">
    <location>
        <begin position="37"/>
        <end position="49"/>
    </location>
</feature>
<name>A0ABR3Y155_9EURO</name>
<comment type="caution">
    <text evidence="2">The sequence shown here is derived from an EMBL/GenBank/DDBJ whole genome shotgun (WGS) entry which is preliminary data.</text>
</comment>
<protein>
    <recommendedName>
        <fullName evidence="4">CDAN1-interacting nuclease 1</fullName>
    </recommendedName>
</protein>
<evidence type="ECO:0008006" key="4">
    <source>
        <dbReference type="Google" id="ProtNLM"/>
    </source>
</evidence>
<feature type="region of interest" description="Disordered" evidence="1">
    <location>
        <begin position="1"/>
        <end position="96"/>
    </location>
</feature>
<feature type="region of interest" description="Disordered" evidence="1">
    <location>
        <begin position="194"/>
        <end position="224"/>
    </location>
</feature>
<proteinExistence type="predicted"/>
<feature type="compositionally biased region" description="Basic residues" evidence="1">
    <location>
        <begin position="1"/>
        <end position="10"/>
    </location>
</feature>
<feature type="compositionally biased region" description="Basic and acidic residues" evidence="1">
    <location>
        <begin position="194"/>
        <end position="206"/>
    </location>
</feature>
<dbReference type="Pfam" id="PF14811">
    <property type="entry name" value="TPD"/>
    <property type="match status" value="1"/>
</dbReference>
<accession>A0ABR3Y155</accession>
<dbReference type="InterPro" id="IPR029404">
    <property type="entry name" value="CDIN1"/>
</dbReference>
<evidence type="ECO:0000313" key="2">
    <source>
        <dbReference type="EMBL" id="KAL1881700.1"/>
    </source>
</evidence>